<feature type="domain" description="HD/PDEase" evidence="1">
    <location>
        <begin position="19"/>
        <end position="135"/>
    </location>
</feature>
<name>A0A921DVJ9_9LACO</name>
<protein>
    <submittedName>
        <fullName evidence="2">HD domain-containing protein</fullName>
    </submittedName>
</protein>
<dbReference type="PANTHER" id="PTHR33594:SF1">
    <property type="entry name" value="HD_PDEASE DOMAIN-CONTAINING PROTEIN"/>
    <property type="match status" value="1"/>
</dbReference>
<dbReference type="Pfam" id="PF01966">
    <property type="entry name" value="HD"/>
    <property type="match status" value="1"/>
</dbReference>
<evidence type="ECO:0000313" key="2">
    <source>
        <dbReference type="EMBL" id="HJE15767.1"/>
    </source>
</evidence>
<dbReference type="CDD" id="cd00077">
    <property type="entry name" value="HDc"/>
    <property type="match status" value="1"/>
</dbReference>
<dbReference type="EMBL" id="DYXY01000178">
    <property type="protein sequence ID" value="HJE15767.1"/>
    <property type="molecule type" value="Genomic_DNA"/>
</dbReference>
<dbReference type="Proteomes" id="UP000774947">
    <property type="component" value="Unassembled WGS sequence"/>
</dbReference>
<dbReference type="PANTHER" id="PTHR33594">
    <property type="entry name" value="SUPERFAMILY HYDROLASE, PUTATIVE (AFU_ORTHOLOGUE AFUA_1G03035)-RELATED"/>
    <property type="match status" value="1"/>
</dbReference>
<gene>
    <name evidence="2" type="ORF">K8W17_06785</name>
</gene>
<organism evidence="2 3">
    <name type="scientific">Lapidilactobacillus dextrinicus</name>
    <dbReference type="NCBI Taxonomy" id="51664"/>
    <lineage>
        <taxon>Bacteria</taxon>
        <taxon>Bacillati</taxon>
        <taxon>Bacillota</taxon>
        <taxon>Bacilli</taxon>
        <taxon>Lactobacillales</taxon>
        <taxon>Lactobacillaceae</taxon>
        <taxon>Lapidilactobacillus</taxon>
    </lineage>
</organism>
<evidence type="ECO:0000259" key="1">
    <source>
        <dbReference type="SMART" id="SM00471"/>
    </source>
</evidence>
<accession>A0A921DVJ9</accession>
<reference evidence="2" key="2">
    <citation type="submission" date="2021-09" db="EMBL/GenBank/DDBJ databases">
        <authorList>
            <person name="Gilroy R."/>
        </authorList>
    </citation>
    <scope>NUCLEOTIDE SEQUENCE</scope>
    <source>
        <strain evidence="2">CHK173-2119</strain>
    </source>
</reference>
<dbReference type="SMART" id="SM00471">
    <property type="entry name" value="HDc"/>
    <property type="match status" value="1"/>
</dbReference>
<comment type="caution">
    <text evidence="2">The sequence shown here is derived from an EMBL/GenBank/DDBJ whole genome shotgun (WGS) entry which is preliminary data.</text>
</comment>
<dbReference type="InterPro" id="IPR003607">
    <property type="entry name" value="HD/PDEase_dom"/>
</dbReference>
<dbReference type="Gene3D" id="1.20.58.1910">
    <property type="match status" value="1"/>
</dbReference>
<evidence type="ECO:0000313" key="3">
    <source>
        <dbReference type="Proteomes" id="UP000774947"/>
    </source>
</evidence>
<dbReference type="Gene3D" id="1.10.472.50">
    <property type="entry name" value="HD-domain/PDEase-like"/>
    <property type="match status" value="1"/>
</dbReference>
<dbReference type="SUPFAM" id="SSF109604">
    <property type="entry name" value="HD-domain/PDEase-like"/>
    <property type="match status" value="1"/>
</dbReference>
<dbReference type="InterPro" id="IPR006674">
    <property type="entry name" value="HD_domain"/>
</dbReference>
<reference evidence="2" key="1">
    <citation type="journal article" date="2021" name="PeerJ">
        <title>Extensive microbial diversity within the chicken gut microbiome revealed by metagenomics and culture.</title>
        <authorList>
            <person name="Gilroy R."/>
            <person name="Ravi A."/>
            <person name="Getino M."/>
            <person name="Pursley I."/>
            <person name="Horton D.L."/>
            <person name="Alikhan N.F."/>
            <person name="Baker D."/>
            <person name="Gharbi K."/>
            <person name="Hall N."/>
            <person name="Watson M."/>
            <person name="Adriaenssens E.M."/>
            <person name="Foster-Nyarko E."/>
            <person name="Jarju S."/>
            <person name="Secka A."/>
            <person name="Antonio M."/>
            <person name="Oren A."/>
            <person name="Chaudhuri R.R."/>
            <person name="La Ragione R."/>
            <person name="Hildebrand F."/>
            <person name="Pallen M.J."/>
        </authorList>
    </citation>
    <scope>NUCLEOTIDE SEQUENCE</scope>
    <source>
        <strain evidence="2">CHK173-2119</strain>
    </source>
</reference>
<proteinExistence type="predicted"/>
<sequence length="213" mass="24351">MINFEMIHNYVVEQMAQDHSGHDVAHIERVVNLARHLLKRQPEAHQEIVLVAAATHDILDDKLVADVVAKRAELLTTYQQSGLTAKQIAAVLDIIDHMSYSKNLKTHYQLTLDGQIVQDADRLDALGAIGIGRTFYYGAHTGAPMYDPKVAPRTELNKADYRQQSPVINHFYEKLFKLGDLMNTEEAKTIAAQRIRFMQEFVQTFKNEWEFDD</sequence>
<dbReference type="AlphaFoldDB" id="A0A921DVJ9"/>